<accession>A0A913YQF0</accession>
<organism evidence="1 2">
    <name type="scientific">Exaiptasia diaphana</name>
    <name type="common">Tropical sea anemone</name>
    <name type="synonym">Aiptasia pulchella</name>
    <dbReference type="NCBI Taxonomy" id="2652724"/>
    <lineage>
        <taxon>Eukaryota</taxon>
        <taxon>Metazoa</taxon>
        <taxon>Cnidaria</taxon>
        <taxon>Anthozoa</taxon>
        <taxon>Hexacorallia</taxon>
        <taxon>Actiniaria</taxon>
        <taxon>Aiptasiidae</taxon>
        <taxon>Exaiptasia</taxon>
    </lineage>
</organism>
<dbReference type="KEGG" id="epa:114575537"/>
<keyword evidence="2" id="KW-1185">Reference proteome</keyword>
<dbReference type="GeneID" id="114575537"/>
<sequence>MQMKKSADAKPQEVGDGPWFLKKSDEDGIFVKQNGTRMLSSNGQLLGKILNVSVQPKSRGGDSILVTCENLAAVMGQTCLLLKLNSFDPNGSTFSEAFEGLKTAEEFVEAYRKCSDGDDQLKQTPICETPRSTKTQLKPVGLGKKKHSGTSMETLAELISPPKKQRGKSFDDDIAMHHLGKFKLKLDMLSDCPDHWLDRPVDTDAVQNLIEKIKEHSSLQTETQSWLAVTNFSKLDLAAGQTVKDLLNGSDIRVIGGRHRHAAYKKLTEKKKDAIDPSLSARLDKVWVSVYDDKLTDEQIKRLAYMHNCIDEGSRITPWIDRVKTCRAWAYRLAKRDLDEPTPDTSSEWRKSCHRMFVSSEKDVASLEPTLQAALLAKPVWEKFVEVADLYKKSKLKDMVENKPSRRRSMDIKQTQIGMPLQGLDQQSKLNLLGQLVEKKISLKTFVGMAASIKNKKKIAEAFMQYSGTQSWEELQRRFPRHATEEKLSQFSKLKIKGKAIPMELANFFQRAMEVESQSNTEELLRLNVEGEKGVHFFKCPENESVGVMLPGDFCSLNPSLIRRAIPNFKGFSLSIVSLNVDVDVISLKMFLSTLHSLNVNMDCYNVIFQLPNSEEIHKVKSQMEKMSVTQLAYFAADVNPKAKTPTARLQNVVSPLVIGQWSRYGEPMEGNLIGANHSNLFTAENGLDKMVNVFTFEGSWVLDLSSIFE</sequence>
<evidence type="ECO:0000313" key="2">
    <source>
        <dbReference type="Proteomes" id="UP000887567"/>
    </source>
</evidence>
<dbReference type="OMA" id="QTPICET"/>
<reference evidence="1" key="1">
    <citation type="submission" date="2022-11" db="UniProtKB">
        <authorList>
            <consortium name="EnsemblMetazoa"/>
        </authorList>
    </citation>
    <scope>IDENTIFICATION</scope>
</reference>
<proteinExistence type="predicted"/>
<dbReference type="EnsemblMetazoa" id="XM_028660585.1">
    <property type="protein sequence ID" value="XP_028516386.1"/>
    <property type="gene ID" value="LOC114575537"/>
</dbReference>
<evidence type="ECO:0000313" key="1">
    <source>
        <dbReference type="EnsemblMetazoa" id="XP_028516386.1"/>
    </source>
</evidence>
<dbReference type="OrthoDB" id="5988259at2759"/>
<dbReference type="Proteomes" id="UP000887567">
    <property type="component" value="Unplaced"/>
</dbReference>
<protein>
    <submittedName>
        <fullName evidence="1">Uncharacterized protein</fullName>
    </submittedName>
</protein>
<name>A0A913YQF0_EXADI</name>
<dbReference type="AlphaFoldDB" id="A0A913YQF0"/>
<dbReference type="RefSeq" id="XP_028516386.1">
    <property type="nucleotide sequence ID" value="XM_028660585.1"/>
</dbReference>